<dbReference type="Pfam" id="PF20130">
    <property type="entry name" value="DUF6520"/>
    <property type="match status" value="1"/>
</dbReference>
<name>A0A444VHZ5_9FLAO</name>
<sequence length="96" mass="10432">MKKSRLTIALAVIVFAVGSAFVAQPARVGESQMATFDTEEMSQIGYYKIPNQPCGQMQVACNPVTLTNLCIMPVPGQSGLHQIYDADCTTPLRRDP</sequence>
<evidence type="ECO:0000313" key="3">
    <source>
        <dbReference type="Proteomes" id="UP000290261"/>
    </source>
</evidence>
<dbReference type="AlphaFoldDB" id="A0A444VHZ5"/>
<dbReference type="RefSeq" id="WP_129655974.1">
    <property type="nucleotide sequence ID" value="NZ_ML142914.1"/>
</dbReference>
<evidence type="ECO:0000256" key="1">
    <source>
        <dbReference type="SAM" id="SignalP"/>
    </source>
</evidence>
<gene>
    <name evidence="2" type="ORF">DN53_05545</name>
</gene>
<feature type="chain" id="PRO_5019059774" evidence="1">
    <location>
        <begin position="23"/>
        <end position="96"/>
    </location>
</feature>
<dbReference type="Proteomes" id="UP000290261">
    <property type="component" value="Unassembled WGS sequence"/>
</dbReference>
<feature type="signal peptide" evidence="1">
    <location>
        <begin position="1"/>
        <end position="22"/>
    </location>
</feature>
<protein>
    <submittedName>
        <fullName evidence="2">Uncharacterized protein</fullName>
    </submittedName>
</protein>
<keyword evidence="1" id="KW-0732">Signal</keyword>
<proteinExistence type="predicted"/>
<comment type="caution">
    <text evidence="2">The sequence shown here is derived from an EMBL/GenBank/DDBJ whole genome shotgun (WGS) entry which is preliminary data.</text>
</comment>
<evidence type="ECO:0000313" key="2">
    <source>
        <dbReference type="EMBL" id="RYC50387.1"/>
    </source>
</evidence>
<dbReference type="EMBL" id="JJMP01000010">
    <property type="protein sequence ID" value="RYC50387.1"/>
    <property type="molecule type" value="Genomic_DNA"/>
</dbReference>
<accession>A0A444VHZ5</accession>
<dbReference type="InterPro" id="IPR045391">
    <property type="entry name" value="DUF6520"/>
</dbReference>
<reference evidence="2 3" key="1">
    <citation type="submission" date="2014-04" db="EMBL/GenBank/DDBJ databases">
        <title>Whole genome of Muricauda olearia.</title>
        <authorList>
            <person name="Zhang X.-H."/>
            <person name="Tang K."/>
        </authorList>
    </citation>
    <scope>NUCLEOTIDE SEQUENCE [LARGE SCALE GENOMIC DNA]</scope>
    <source>
        <strain evidence="2 3">Th120</strain>
    </source>
</reference>
<organism evidence="2 3">
    <name type="scientific">Flagellimonas olearia</name>
    <dbReference type="NCBI Taxonomy" id="552546"/>
    <lineage>
        <taxon>Bacteria</taxon>
        <taxon>Pseudomonadati</taxon>
        <taxon>Bacteroidota</taxon>
        <taxon>Flavobacteriia</taxon>
        <taxon>Flavobacteriales</taxon>
        <taxon>Flavobacteriaceae</taxon>
        <taxon>Flagellimonas</taxon>
    </lineage>
</organism>
<keyword evidence="3" id="KW-1185">Reference proteome</keyword>